<sequence length="184" mass="21748">MKGKKIFKIIGSILGILLLVFGFLVAYTYYLMHYSLLPNEGEYKQDAHYINPEISILNDDFKVCDKNHVYQYYNQSETLPYFSGKNGFRDYINKGYENRNYSDSGYFNIRFIINCEGKAGRFITHENNLDLEPQSFNSDLKKQLTNLTTNVKQWHPVYLHDKKRDAYMYISYRIENGEITEIIP</sequence>
<accession>A0A9E8MTQ0</accession>
<dbReference type="EMBL" id="CP113088">
    <property type="protein sequence ID" value="WAC00790.1"/>
    <property type="molecule type" value="Genomic_DNA"/>
</dbReference>
<keyword evidence="1" id="KW-0472">Membrane</keyword>
<dbReference type="AlphaFoldDB" id="A0A9E8MTQ0"/>
<feature type="transmembrane region" description="Helical" evidence="1">
    <location>
        <begin position="12"/>
        <end position="32"/>
    </location>
</feature>
<evidence type="ECO:0000256" key="1">
    <source>
        <dbReference type="SAM" id="Phobius"/>
    </source>
</evidence>
<protein>
    <submittedName>
        <fullName evidence="2">Uncharacterized protein</fullName>
    </submittedName>
</protein>
<keyword evidence="1" id="KW-0812">Transmembrane</keyword>
<dbReference type="KEGG" id="lnu:N7U66_10790"/>
<keyword evidence="3" id="KW-1185">Reference proteome</keyword>
<evidence type="ECO:0000313" key="2">
    <source>
        <dbReference type="EMBL" id="WAC00790.1"/>
    </source>
</evidence>
<dbReference type="Proteomes" id="UP001164705">
    <property type="component" value="Chromosome"/>
</dbReference>
<evidence type="ECO:0000313" key="3">
    <source>
        <dbReference type="Proteomes" id="UP001164705"/>
    </source>
</evidence>
<dbReference type="RefSeq" id="WP_267675338.1">
    <property type="nucleotide sequence ID" value="NZ_CP113088.1"/>
</dbReference>
<proteinExistence type="predicted"/>
<gene>
    <name evidence="2" type="ORF">N7U66_10790</name>
</gene>
<reference evidence="2" key="1">
    <citation type="submission" date="2022-11" db="EMBL/GenBank/DDBJ databases">
        <title>Lacinutrix neustonica HL-RS19T sp. nov., isolated from the surface microlayer sample of brackish Lake Shihwa.</title>
        <authorList>
            <person name="Choi J.Y."/>
            <person name="Hwang C.Y."/>
        </authorList>
    </citation>
    <scope>NUCLEOTIDE SEQUENCE</scope>
    <source>
        <strain evidence="2">HL-RS19</strain>
    </source>
</reference>
<name>A0A9E8MTQ0_9FLAO</name>
<keyword evidence="1" id="KW-1133">Transmembrane helix</keyword>
<organism evidence="2 3">
    <name type="scientific">Lacinutrix neustonica</name>
    <dbReference type="NCBI Taxonomy" id="2980107"/>
    <lineage>
        <taxon>Bacteria</taxon>
        <taxon>Pseudomonadati</taxon>
        <taxon>Bacteroidota</taxon>
        <taxon>Flavobacteriia</taxon>
        <taxon>Flavobacteriales</taxon>
        <taxon>Flavobacteriaceae</taxon>
        <taxon>Lacinutrix</taxon>
    </lineage>
</organism>